<dbReference type="GO" id="GO:0005665">
    <property type="term" value="C:RNA polymerase II, core complex"/>
    <property type="evidence" value="ECO:0007669"/>
    <property type="project" value="InterPro"/>
</dbReference>
<dbReference type="Gene3D" id="3.30.1360.10">
    <property type="entry name" value="RNA polymerase, RBP11-like subunit"/>
    <property type="match status" value="1"/>
</dbReference>
<dbReference type="InterPro" id="IPR009025">
    <property type="entry name" value="RBP11-like_dimer"/>
</dbReference>
<accession>A0AAD6SQU0</accession>
<comment type="caution">
    <text evidence="7">The sequence shown here is derived from an EMBL/GenBank/DDBJ whole genome shotgun (WGS) entry which is preliminary data.</text>
</comment>
<evidence type="ECO:0000313" key="8">
    <source>
        <dbReference type="Proteomes" id="UP001218188"/>
    </source>
</evidence>
<organism evidence="7 8">
    <name type="scientific">Mycena alexandri</name>
    <dbReference type="NCBI Taxonomy" id="1745969"/>
    <lineage>
        <taxon>Eukaryota</taxon>
        <taxon>Fungi</taxon>
        <taxon>Dikarya</taxon>
        <taxon>Basidiomycota</taxon>
        <taxon>Agaricomycotina</taxon>
        <taxon>Agaricomycetes</taxon>
        <taxon>Agaricomycetidae</taxon>
        <taxon>Agaricales</taxon>
        <taxon>Marasmiineae</taxon>
        <taxon>Mycenaceae</taxon>
        <taxon>Mycena</taxon>
    </lineage>
</organism>
<dbReference type="InterPro" id="IPR037685">
    <property type="entry name" value="RBP11"/>
</dbReference>
<evidence type="ECO:0000256" key="4">
    <source>
        <dbReference type="ARBA" id="ARBA00023242"/>
    </source>
</evidence>
<comment type="similarity">
    <text evidence="5">Belongs to the archaeal Rpo11/eukaryotic RPB11/RPC19 RNA polymerase subunit family.</text>
</comment>
<evidence type="ECO:0000256" key="1">
    <source>
        <dbReference type="ARBA" id="ARBA00004123"/>
    </source>
</evidence>
<dbReference type="Pfam" id="PF13656">
    <property type="entry name" value="RNA_pol_L_2"/>
    <property type="match status" value="1"/>
</dbReference>
<gene>
    <name evidence="7" type="ORF">C8F04DRAFT_1108661</name>
</gene>
<dbReference type="AlphaFoldDB" id="A0AAD6SQU0"/>
<dbReference type="HAMAP" id="MF_00261">
    <property type="entry name" value="RNApol_arch_Rpo11"/>
    <property type="match status" value="1"/>
</dbReference>
<proteinExistence type="inferred from homology"/>
<dbReference type="SUPFAM" id="SSF55257">
    <property type="entry name" value="RBP11-like subunits of RNA polymerase"/>
    <property type="match status" value="1"/>
</dbReference>
<evidence type="ECO:0000256" key="2">
    <source>
        <dbReference type="ARBA" id="ARBA00022478"/>
    </source>
</evidence>
<dbReference type="EMBL" id="JARJCM010000077">
    <property type="protein sequence ID" value="KAJ7031935.1"/>
    <property type="molecule type" value="Genomic_DNA"/>
</dbReference>
<sequence length="153" mass="16194">MNAPNRHELFVLEDGEKALELSEDTKIPNAATFKIVKQDHTLGNMLRAQLLTSPVVLFAGYKTPHPLHPHFLLKIQTDGSMTPAAALETAASRLIATLSSLEAKFRREFSFKDGETGGGAGGFNAGAGMGGEGDPYGSGGAAWGGASRDYLDF</sequence>
<protein>
    <submittedName>
        <fullName evidence="7">DNA-directed RNA polymerase</fullName>
    </submittedName>
</protein>
<dbReference type="InterPro" id="IPR036603">
    <property type="entry name" value="RBP11-like"/>
</dbReference>
<dbReference type="GO" id="GO:0046983">
    <property type="term" value="F:protein dimerization activity"/>
    <property type="evidence" value="ECO:0007669"/>
    <property type="project" value="InterPro"/>
</dbReference>
<evidence type="ECO:0000259" key="6">
    <source>
        <dbReference type="Pfam" id="PF13656"/>
    </source>
</evidence>
<dbReference type="InterPro" id="IPR022905">
    <property type="entry name" value="Rpo11-like"/>
</dbReference>
<dbReference type="PANTHER" id="PTHR13946:SF16">
    <property type="entry name" value="DNA-DIRECTED RNA POLYMERASE II SUBUNIT RPB11"/>
    <property type="match status" value="1"/>
</dbReference>
<evidence type="ECO:0000256" key="3">
    <source>
        <dbReference type="ARBA" id="ARBA00023163"/>
    </source>
</evidence>
<keyword evidence="2 7" id="KW-0240">DNA-directed RNA polymerase</keyword>
<keyword evidence="3" id="KW-0804">Transcription</keyword>
<evidence type="ECO:0000313" key="7">
    <source>
        <dbReference type="EMBL" id="KAJ7031935.1"/>
    </source>
</evidence>
<dbReference type="Proteomes" id="UP001218188">
    <property type="component" value="Unassembled WGS sequence"/>
</dbReference>
<evidence type="ECO:0000256" key="5">
    <source>
        <dbReference type="ARBA" id="ARBA00025751"/>
    </source>
</evidence>
<keyword evidence="8" id="KW-1185">Reference proteome</keyword>
<reference evidence="7" key="1">
    <citation type="submission" date="2023-03" db="EMBL/GenBank/DDBJ databases">
        <title>Massive genome expansion in bonnet fungi (Mycena s.s.) driven by repeated elements and novel gene families across ecological guilds.</title>
        <authorList>
            <consortium name="Lawrence Berkeley National Laboratory"/>
            <person name="Harder C.B."/>
            <person name="Miyauchi S."/>
            <person name="Viragh M."/>
            <person name="Kuo A."/>
            <person name="Thoen E."/>
            <person name="Andreopoulos B."/>
            <person name="Lu D."/>
            <person name="Skrede I."/>
            <person name="Drula E."/>
            <person name="Henrissat B."/>
            <person name="Morin E."/>
            <person name="Kohler A."/>
            <person name="Barry K."/>
            <person name="LaButti K."/>
            <person name="Morin E."/>
            <person name="Salamov A."/>
            <person name="Lipzen A."/>
            <person name="Mereny Z."/>
            <person name="Hegedus B."/>
            <person name="Baldrian P."/>
            <person name="Stursova M."/>
            <person name="Weitz H."/>
            <person name="Taylor A."/>
            <person name="Grigoriev I.V."/>
            <person name="Nagy L.G."/>
            <person name="Martin F."/>
            <person name="Kauserud H."/>
        </authorList>
    </citation>
    <scope>NUCLEOTIDE SEQUENCE</scope>
    <source>
        <strain evidence="7">CBHHK200</strain>
    </source>
</reference>
<dbReference type="CDD" id="cd06926">
    <property type="entry name" value="RNAP_II_RPB11"/>
    <property type="match status" value="1"/>
</dbReference>
<comment type="subcellular location">
    <subcellularLocation>
        <location evidence="1">Nucleus</location>
    </subcellularLocation>
</comment>
<dbReference type="GO" id="GO:0003899">
    <property type="term" value="F:DNA-directed RNA polymerase activity"/>
    <property type="evidence" value="ECO:0007669"/>
    <property type="project" value="InterPro"/>
</dbReference>
<dbReference type="PANTHER" id="PTHR13946">
    <property type="entry name" value="DNA-DIRECTED RNA POLYMERASE I,II,III"/>
    <property type="match status" value="1"/>
</dbReference>
<dbReference type="GO" id="GO:0006366">
    <property type="term" value="P:transcription by RNA polymerase II"/>
    <property type="evidence" value="ECO:0007669"/>
    <property type="project" value="InterPro"/>
</dbReference>
<feature type="domain" description="DNA-directed RNA polymerase RBP11-like dimerisation" evidence="6">
    <location>
        <begin position="30"/>
        <end position="103"/>
    </location>
</feature>
<name>A0AAD6SQU0_9AGAR</name>
<keyword evidence="4" id="KW-0539">Nucleus</keyword>